<gene>
    <name evidence="1" type="ORF">C6W88_18720</name>
</gene>
<sequence>MIERSFHTTSDQEFTTMHDPIAARADAIHDALIDMERDASAEELFPLGYLIPQIPLVVDQLDYDPSEVTSDDFDAVFHEWLDGAFAQDGMSDADQSAVRALFNQACAKAPAP</sequence>
<dbReference type="InterPro" id="IPR014987">
    <property type="entry name" value="UPF_YfcL"/>
</dbReference>
<evidence type="ECO:0008006" key="3">
    <source>
        <dbReference type="Google" id="ProtNLM"/>
    </source>
</evidence>
<dbReference type="EMBL" id="PXNS01000015">
    <property type="protein sequence ID" value="PTL91588.1"/>
    <property type="molecule type" value="Genomic_DNA"/>
</dbReference>
<name>A0ABX5IVT3_9GAMM</name>
<organism evidence="1 2">
    <name type="scientific">Halomonas litopenaei</name>
    <dbReference type="NCBI Taxonomy" id="2109328"/>
    <lineage>
        <taxon>Bacteria</taxon>
        <taxon>Pseudomonadati</taxon>
        <taxon>Pseudomonadota</taxon>
        <taxon>Gammaproteobacteria</taxon>
        <taxon>Oceanospirillales</taxon>
        <taxon>Halomonadaceae</taxon>
        <taxon>Halomonas</taxon>
    </lineage>
</organism>
<comment type="caution">
    <text evidence="1">The sequence shown here is derived from an EMBL/GenBank/DDBJ whole genome shotgun (WGS) entry which is preliminary data.</text>
</comment>
<dbReference type="Proteomes" id="UP000241895">
    <property type="component" value="Unassembled WGS sequence"/>
</dbReference>
<evidence type="ECO:0000313" key="2">
    <source>
        <dbReference type="Proteomes" id="UP000241895"/>
    </source>
</evidence>
<protein>
    <recommendedName>
        <fullName evidence="3">YfcL family protein</fullName>
    </recommendedName>
</protein>
<evidence type="ECO:0000313" key="1">
    <source>
        <dbReference type="EMBL" id="PTL91588.1"/>
    </source>
</evidence>
<dbReference type="RefSeq" id="WP_045991485.1">
    <property type="nucleotide sequence ID" value="NZ_PXNS01000015.1"/>
</dbReference>
<proteinExistence type="predicted"/>
<reference evidence="1 2" key="1">
    <citation type="submission" date="2018-03" db="EMBL/GenBank/DDBJ databases">
        <authorList>
            <person name="Zhou J."/>
            <person name="Li X."/>
            <person name="Xue M."/>
            <person name="Yin J."/>
        </authorList>
    </citation>
    <scope>NUCLEOTIDE SEQUENCE [LARGE SCALE GENOMIC DNA]</scope>
    <source>
        <strain evidence="1 2">SYSU ZJ2214</strain>
    </source>
</reference>
<dbReference type="Pfam" id="PF08891">
    <property type="entry name" value="YfcL"/>
    <property type="match status" value="1"/>
</dbReference>
<accession>A0ABX5IVT3</accession>
<keyword evidence="2" id="KW-1185">Reference proteome</keyword>